<dbReference type="HOGENOM" id="CLU_2234367_0_0_5"/>
<evidence type="ECO:0000313" key="1">
    <source>
        <dbReference type="EMBL" id="EPE96827.1"/>
    </source>
</evidence>
<dbReference type="EMBL" id="AEYE02000021">
    <property type="protein sequence ID" value="EPE96827.1"/>
    <property type="molecule type" value="Genomic_DNA"/>
</dbReference>
<reference evidence="1 2" key="1">
    <citation type="journal article" date="2012" name="J. Bacteriol.">
        <title>Genome sequence of Rhizobium grahamii CCGE502, a broad-host-range symbiont with low nodulation competitiveness in Phaseolus vulgaris.</title>
        <authorList>
            <person name="Althabegoiti M.J."/>
            <person name="Lozano L."/>
            <person name="Torres-Tejerizo G."/>
            <person name="Ormeno-Orrillo E."/>
            <person name="Rogel M.A."/>
            <person name="Gonzalez V."/>
            <person name="Martinez-Romero E."/>
        </authorList>
    </citation>
    <scope>NUCLEOTIDE SEQUENCE [LARGE SCALE GENOMIC DNA]</scope>
    <source>
        <strain evidence="1 2">CCGE 502</strain>
    </source>
</reference>
<dbReference type="Proteomes" id="UP000014411">
    <property type="component" value="Unassembled WGS sequence"/>
</dbReference>
<evidence type="ECO:0000313" key="2">
    <source>
        <dbReference type="Proteomes" id="UP000014411"/>
    </source>
</evidence>
<accession>S3HDD3</accession>
<name>S3HDD3_9HYPH</name>
<comment type="caution">
    <text evidence="1">The sequence shown here is derived from an EMBL/GenBank/DDBJ whole genome shotgun (WGS) entry which is preliminary data.</text>
</comment>
<sequence>MPEAVRSDIRDLCEDYSLLARQIDHLRRSKSVSMIGEYEELSRFLEEDVKERLGIIDDKVRPSSARSRLFVLDRLSAVANWARKLWRFSNELTSIETRTKQRMVD</sequence>
<gene>
    <name evidence="1" type="ORF">RGCCGE502_17875</name>
</gene>
<proteinExistence type="predicted"/>
<protein>
    <submittedName>
        <fullName evidence="1">Uncharacterized protein</fullName>
    </submittedName>
</protein>
<dbReference type="AlphaFoldDB" id="S3HDD3"/>
<keyword evidence="2" id="KW-1185">Reference proteome</keyword>
<organism evidence="1 2">
    <name type="scientific">Rhizobium grahamii CCGE 502</name>
    <dbReference type="NCBI Taxonomy" id="990285"/>
    <lineage>
        <taxon>Bacteria</taxon>
        <taxon>Pseudomonadati</taxon>
        <taxon>Pseudomonadota</taxon>
        <taxon>Alphaproteobacteria</taxon>
        <taxon>Hyphomicrobiales</taxon>
        <taxon>Rhizobiaceae</taxon>
        <taxon>Rhizobium/Agrobacterium group</taxon>
        <taxon>Rhizobium</taxon>
    </lineage>
</organism>